<feature type="transmembrane region" description="Helical" evidence="3">
    <location>
        <begin position="113"/>
        <end position="133"/>
    </location>
</feature>
<dbReference type="Gene3D" id="3.30.565.10">
    <property type="entry name" value="Histidine kinase-like ATPase, C-terminal domain"/>
    <property type="match status" value="1"/>
</dbReference>
<accession>A0A0F9MQE2</accession>
<dbReference type="Pfam" id="PF07730">
    <property type="entry name" value="HisKA_3"/>
    <property type="match status" value="1"/>
</dbReference>
<dbReference type="AlphaFoldDB" id="A0A0F9MQE2"/>
<evidence type="ECO:0000259" key="4">
    <source>
        <dbReference type="Pfam" id="PF07730"/>
    </source>
</evidence>
<dbReference type="Gene3D" id="1.20.5.1930">
    <property type="match status" value="1"/>
</dbReference>
<gene>
    <name evidence="5" type="ORF">LCGC14_1430610</name>
</gene>
<evidence type="ECO:0000256" key="2">
    <source>
        <dbReference type="ARBA" id="ARBA00022777"/>
    </source>
</evidence>
<dbReference type="EMBL" id="LAZR01009636">
    <property type="protein sequence ID" value="KKM71437.1"/>
    <property type="molecule type" value="Genomic_DNA"/>
</dbReference>
<organism evidence="5">
    <name type="scientific">marine sediment metagenome</name>
    <dbReference type="NCBI Taxonomy" id="412755"/>
    <lineage>
        <taxon>unclassified sequences</taxon>
        <taxon>metagenomes</taxon>
        <taxon>ecological metagenomes</taxon>
    </lineage>
</organism>
<protein>
    <recommendedName>
        <fullName evidence="4">Signal transduction histidine kinase subgroup 3 dimerisation and phosphoacceptor domain-containing protein</fullName>
    </recommendedName>
</protein>
<proteinExistence type="predicted"/>
<feature type="domain" description="Signal transduction histidine kinase subgroup 3 dimerisation and phosphoacceptor" evidence="4">
    <location>
        <begin position="191"/>
        <end position="253"/>
    </location>
</feature>
<sequence length="379" mass="42376">MAGVGRFISIETFAAIITWAVVSGSAIWLMLQSDGFSVLDLSAVVVCFLIFISCFLIANADYEVRLNTLLKRGLLFAQYAALLIVAIFVPYTYIAILSTIWCAQLPYFMRLSYAICLSFLCLLPLFLIFSFYWHQEGSLLTGILFWTFNLFALVVMNSTRKESVAREQSDALNRELIATQTLLNEAAKQAERVRIARNIHDLLGHHLTALTINLQVAYRTAEGPVQDNIKQCHDLSKLLLSDVREAVSEIREKSAIEITQTLQALVSNVPQLTIHLNIVDDIMINDVKTADTLLRCTQECVTNTLKHSQASELTINLTDKDKVLYLTIFDNAHHNTTKSLVYGNGLKGIQERVNELSGSVDFALTPSGFVTNIRLPEPL</sequence>
<keyword evidence="3" id="KW-1133">Transmembrane helix</keyword>
<reference evidence="5" key="1">
    <citation type="journal article" date="2015" name="Nature">
        <title>Complex archaea that bridge the gap between prokaryotes and eukaryotes.</title>
        <authorList>
            <person name="Spang A."/>
            <person name="Saw J.H."/>
            <person name="Jorgensen S.L."/>
            <person name="Zaremba-Niedzwiedzka K."/>
            <person name="Martijn J."/>
            <person name="Lind A.E."/>
            <person name="van Eijk R."/>
            <person name="Schleper C."/>
            <person name="Guy L."/>
            <person name="Ettema T.J."/>
        </authorList>
    </citation>
    <scope>NUCLEOTIDE SEQUENCE</scope>
</reference>
<dbReference type="SUPFAM" id="SSF55874">
    <property type="entry name" value="ATPase domain of HSP90 chaperone/DNA topoisomerase II/histidine kinase"/>
    <property type="match status" value="1"/>
</dbReference>
<keyword evidence="3" id="KW-0812">Transmembrane</keyword>
<dbReference type="GO" id="GO:0000155">
    <property type="term" value="F:phosphorelay sensor kinase activity"/>
    <property type="evidence" value="ECO:0007669"/>
    <property type="project" value="InterPro"/>
</dbReference>
<dbReference type="GO" id="GO:0046983">
    <property type="term" value="F:protein dimerization activity"/>
    <property type="evidence" value="ECO:0007669"/>
    <property type="project" value="InterPro"/>
</dbReference>
<feature type="transmembrane region" description="Helical" evidence="3">
    <location>
        <begin position="12"/>
        <end position="31"/>
    </location>
</feature>
<dbReference type="PANTHER" id="PTHR24421">
    <property type="entry name" value="NITRATE/NITRITE SENSOR PROTEIN NARX-RELATED"/>
    <property type="match status" value="1"/>
</dbReference>
<comment type="caution">
    <text evidence="5">The sequence shown here is derived from an EMBL/GenBank/DDBJ whole genome shotgun (WGS) entry which is preliminary data.</text>
</comment>
<feature type="transmembrane region" description="Helical" evidence="3">
    <location>
        <begin position="139"/>
        <end position="156"/>
    </location>
</feature>
<keyword evidence="1" id="KW-0808">Transferase</keyword>
<evidence type="ECO:0000313" key="5">
    <source>
        <dbReference type="EMBL" id="KKM71437.1"/>
    </source>
</evidence>
<dbReference type="PANTHER" id="PTHR24421:SF59">
    <property type="entry name" value="OXYGEN SENSOR HISTIDINE KINASE NREB"/>
    <property type="match status" value="1"/>
</dbReference>
<dbReference type="CDD" id="cd16917">
    <property type="entry name" value="HATPase_UhpB-NarQ-NarX-like"/>
    <property type="match status" value="1"/>
</dbReference>
<feature type="transmembrane region" description="Helical" evidence="3">
    <location>
        <begin position="78"/>
        <end position="101"/>
    </location>
</feature>
<dbReference type="InterPro" id="IPR011712">
    <property type="entry name" value="Sig_transdc_His_kin_sub3_dim/P"/>
</dbReference>
<dbReference type="InterPro" id="IPR050482">
    <property type="entry name" value="Sensor_HK_TwoCompSys"/>
</dbReference>
<evidence type="ECO:0000256" key="3">
    <source>
        <dbReference type="SAM" id="Phobius"/>
    </source>
</evidence>
<keyword evidence="3" id="KW-0472">Membrane</keyword>
<feature type="transmembrane region" description="Helical" evidence="3">
    <location>
        <begin position="38"/>
        <end position="58"/>
    </location>
</feature>
<evidence type="ECO:0000256" key="1">
    <source>
        <dbReference type="ARBA" id="ARBA00022679"/>
    </source>
</evidence>
<dbReference type="InterPro" id="IPR036890">
    <property type="entry name" value="HATPase_C_sf"/>
</dbReference>
<name>A0A0F9MQE2_9ZZZZ</name>
<dbReference type="GO" id="GO:0016020">
    <property type="term" value="C:membrane"/>
    <property type="evidence" value="ECO:0007669"/>
    <property type="project" value="InterPro"/>
</dbReference>
<keyword evidence="2" id="KW-0418">Kinase</keyword>